<comment type="caution">
    <text evidence="3">The sequence shown here is derived from an EMBL/GenBank/DDBJ whole genome shotgun (WGS) entry which is preliminary data.</text>
</comment>
<evidence type="ECO:0000313" key="4">
    <source>
        <dbReference type="Proteomes" id="UP001590951"/>
    </source>
</evidence>
<keyword evidence="2" id="KW-0732">Signal</keyword>
<feature type="region of interest" description="Disordered" evidence="1">
    <location>
        <begin position="53"/>
        <end position="110"/>
    </location>
</feature>
<evidence type="ECO:0000313" key="3">
    <source>
        <dbReference type="EMBL" id="KAL2046452.1"/>
    </source>
</evidence>
<dbReference type="EMBL" id="JBHFEH010000122">
    <property type="protein sequence ID" value="KAL2046452.1"/>
    <property type="molecule type" value="Genomic_DNA"/>
</dbReference>
<evidence type="ECO:0000256" key="1">
    <source>
        <dbReference type="SAM" id="MobiDB-lite"/>
    </source>
</evidence>
<organism evidence="3 4">
    <name type="scientific">Lepraria finkii</name>
    <dbReference type="NCBI Taxonomy" id="1340010"/>
    <lineage>
        <taxon>Eukaryota</taxon>
        <taxon>Fungi</taxon>
        <taxon>Dikarya</taxon>
        <taxon>Ascomycota</taxon>
        <taxon>Pezizomycotina</taxon>
        <taxon>Lecanoromycetes</taxon>
        <taxon>OSLEUM clade</taxon>
        <taxon>Lecanoromycetidae</taxon>
        <taxon>Lecanorales</taxon>
        <taxon>Lecanorineae</taxon>
        <taxon>Stereocaulaceae</taxon>
        <taxon>Lepraria</taxon>
    </lineage>
</organism>
<dbReference type="Proteomes" id="UP001590951">
    <property type="component" value="Unassembled WGS sequence"/>
</dbReference>
<name>A0ABR4AL19_9LECA</name>
<proteinExistence type="predicted"/>
<gene>
    <name evidence="3" type="ORF">ABVK25_011847</name>
</gene>
<feature type="signal peptide" evidence="2">
    <location>
        <begin position="1"/>
        <end position="18"/>
    </location>
</feature>
<accession>A0ABR4AL19</accession>
<keyword evidence="4" id="KW-1185">Reference proteome</keyword>
<protein>
    <submittedName>
        <fullName evidence="3">Uncharacterized protein</fullName>
    </submittedName>
</protein>
<feature type="compositionally biased region" description="Low complexity" evidence="1">
    <location>
        <begin position="53"/>
        <end position="93"/>
    </location>
</feature>
<reference evidence="3 4" key="1">
    <citation type="submission" date="2024-09" db="EMBL/GenBank/DDBJ databases">
        <title>Rethinking Asexuality: The Enigmatic Case of Functional Sexual Genes in Lepraria (Stereocaulaceae).</title>
        <authorList>
            <person name="Doellman M."/>
            <person name="Sun Y."/>
            <person name="Barcenas-Pena A."/>
            <person name="Lumbsch H.T."/>
            <person name="Grewe F."/>
        </authorList>
    </citation>
    <scope>NUCLEOTIDE SEQUENCE [LARGE SCALE GENOMIC DNA]</scope>
    <source>
        <strain evidence="3 4">Grewe 0041</strain>
    </source>
</reference>
<evidence type="ECO:0000256" key="2">
    <source>
        <dbReference type="SAM" id="SignalP"/>
    </source>
</evidence>
<feature type="chain" id="PRO_5045871070" evidence="2">
    <location>
        <begin position="19"/>
        <end position="229"/>
    </location>
</feature>
<sequence>MQSSLLLLCVTHSLLVSPATLPQNSANILTTAPNNAETNYMYSHAISLPPSSNLLSTPTAPEPAAAPSANPAIPSIAPSDAASSPSNSTADSPPEIPGLNITDLSNPGRTLEDASADLGYNAHCWSPRQLHAIASPSDCNLALKLLFAEGKALTMVTWTAPRSWTVQSCAVLLTPQRPAITAEDTFTRLDIVYAVSHIQRACINSMHGFRGGHIGIGPKDMFYVSVEAI</sequence>